<dbReference type="InterPro" id="IPR038709">
    <property type="entry name" value="RpoN_core-bd_sf"/>
</dbReference>
<evidence type="ECO:0000256" key="1">
    <source>
        <dbReference type="ARBA" id="ARBA00008798"/>
    </source>
</evidence>
<dbReference type="Pfam" id="PF04963">
    <property type="entry name" value="Sigma54_CBD"/>
    <property type="match status" value="1"/>
</dbReference>
<evidence type="ECO:0000256" key="3">
    <source>
        <dbReference type="ARBA" id="ARBA00022679"/>
    </source>
</evidence>
<comment type="similarity">
    <text evidence="1">Belongs to the sigma-54 factor family.</text>
</comment>
<gene>
    <name evidence="11" type="primary">rpoN</name>
    <name evidence="11" type="ORF">SM124_10720</name>
</gene>
<proteinExistence type="inferred from homology"/>
<dbReference type="Pfam" id="PF00309">
    <property type="entry name" value="Sigma54_AID"/>
    <property type="match status" value="1"/>
</dbReference>
<dbReference type="Gene3D" id="1.10.10.60">
    <property type="entry name" value="Homeodomain-like"/>
    <property type="match status" value="1"/>
</dbReference>
<accession>A0ABU5IYL0</accession>
<dbReference type="PROSITE" id="PS00718">
    <property type="entry name" value="SIGMA54_2"/>
    <property type="match status" value="1"/>
</dbReference>
<keyword evidence="4" id="KW-0548">Nucleotidyltransferase</keyword>
<evidence type="ECO:0000313" key="12">
    <source>
        <dbReference type="Proteomes" id="UP001290455"/>
    </source>
</evidence>
<dbReference type="Pfam" id="PF04552">
    <property type="entry name" value="Sigma54_DBD"/>
    <property type="match status" value="1"/>
</dbReference>
<reference evidence="11 12" key="1">
    <citation type="submission" date="2023-11" db="EMBL/GenBank/DDBJ databases">
        <title>Bacillus jintuensis, isolated from a mudflat on the Beibu Gulf coast.</title>
        <authorList>
            <person name="Li M."/>
        </authorList>
    </citation>
    <scope>NUCLEOTIDE SEQUENCE [LARGE SCALE GENOMIC DNA]</scope>
    <source>
        <strain evidence="11 12">31A1R</strain>
    </source>
</reference>
<evidence type="ECO:0000256" key="4">
    <source>
        <dbReference type="ARBA" id="ARBA00022695"/>
    </source>
</evidence>
<dbReference type="EMBL" id="JAXOFX010000005">
    <property type="protein sequence ID" value="MDZ5472221.1"/>
    <property type="molecule type" value="Genomic_DNA"/>
</dbReference>
<protein>
    <submittedName>
        <fullName evidence="11">RNA polymerase factor sigma-54</fullName>
    </submittedName>
</protein>
<dbReference type="Proteomes" id="UP001290455">
    <property type="component" value="Unassembled WGS sequence"/>
</dbReference>
<evidence type="ECO:0000256" key="6">
    <source>
        <dbReference type="ARBA" id="ARBA00023082"/>
    </source>
</evidence>
<comment type="caution">
    <text evidence="11">The sequence shown here is derived from an EMBL/GenBank/DDBJ whole genome shotgun (WGS) entry which is preliminary data.</text>
</comment>
<dbReference type="PROSITE" id="PS50044">
    <property type="entry name" value="SIGMA54_3"/>
    <property type="match status" value="1"/>
</dbReference>
<name>A0ABU5IYL0_9BACI</name>
<dbReference type="PANTHER" id="PTHR32248:SF4">
    <property type="entry name" value="RNA POLYMERASE SIGMA-54 FACTOR"/>
    <property type="match status" value="1"/>
</dbReference>
<dbReference type="NCBIfam" id="TIGR02395">
    <property type="entry name" value="rpoN_sigma"/>
    <property type="match status" value="1"/>
</dbReference>
<keyword evidence="5" id="KW-0805">Transcription regulation</keyword>
<keyword evidence="6" id="KW-0731">Sigma factor</keyword>
<keyword evidence="8" id="KW-0804">Transcription</keyword>
<dbReference type="PRINTS" id="PR00045">
    <property type="entry name" value="SIGMA54FCT"/>
</dbReference>
<feature type="domain" description="RNA polymerase sigma factor 54 DNA-binding" evidence="9">
    <location>
        <begin position="283"/>
        <end position="442"/>
    </location>
</feature>
<evidence type="ECO:0000256" key="8">
    <source>
        <dbReference type="ARBA" id="ARBA00023163"/>
    </source>
</evidence>
<dbReference type="InterPro" id="IPR007046">
    <property type="entry name" value="RNA_pol_sigma_54_core-bd"/>
</dbReference>
<evidence type="ECO:0000256" key="5">
    <source>
        <dbReference type="ARBA" id="ARBA00023015"/>
    </source>
</evidence>
<dbReference type="PIRSF" id="PIRSF000774">
    <property type="entry name" value="RpoN"/>
    <property type="match status" value="1"/>
</dbReference>
<keyword evidence="7" id="KW-0238">DNA-binding</keyword>
<evidence type="ECO:0000256" key="2">
    <source>
        <dbReference type="ARBA" id="ARBA00022478"/>
    </source>
</evidence>
<sequence>MDLKAGLWQQQTLKLTMTQELTQAIALLQYSTQELTSFLETKALENPLLQVDTGNIRTMDPRLDRVKNNRKRVEKDKQSWIEQLGTNKQTSLIDIIYSQINIKEFSDRQLKIMKELLAHIDVNGYLHGTIQEISARLKITDQEVEQCLTIIHNLEPAGIGARNLQECLLLQVRRHHKNNELAEIIISEHFTLFAEKKWKELSKLLGVSLSEIQQVFDFVQTLNPKPAATYQDDPAVYITPDIIVRWENDSLTINIFDETLPKVTFNEEYFQQFRSHNDQQVNRFLQEKQQDYQWIMKSLEQRKQTLTKVAIKIVEKQNDFFVKGPSYLNPMTMREVSEELGIHESTVSRAVREKYVQTPFGTFELKSFFSSTIQTTTNEATSSKQVKNAISKLIESEDKLKPLSDQEIVEILKDKEGMVVSRRTIAKYRDQLGIPSSTKRKRYD</sequence>
<organism evidence="11 12">
    <name type="scientific">Robertmurraya mangrovi</name>
    <dbReference type="NCBI Taxonomy" id="3098077"/>
    <lineage>
        <taxon>Bacteria</taxon>
        <taxon>Bacillati</taxon>
        <taxon>Bacillota</taxon>
        <taxon>Bacilli</taxon>
        <taxon>Bacillales</taxon>
        <taxon>Bacillaceae</taxon>
        <taxon>Robertmurraya</taxon>
    </lineage>
</organism>
<keyword evidence="3" id="KW-0808">Transferase</keyword>
<dbReference type="RefSeq" id="WP_322446529.1">
    <property type="nucleotide sequence ID" value="NZ_JAXOFX010000005.1"/>
</dbReference>
<evidence type="ECO:0000259" key="9">
    <source>
        <dbReference type="Pfam" id="PF04552"/>
    </source>
</evidence>
<dbReference type="InterPro" id="IPR000394">
    <property type="entry name" value="RNA_pol_sigma_54"/>
</dbReference>
<feature type="domain" description="RNA polymerase sigma factor 54 core-binding" evidence="10">
    <location>
        <begin position="87"/>
        <end position="269"/>
    </location>
</feature>
<evidence type="ECO:0000313" key="11">
    <source>
        <dbReference type="EMBL" id="MDZ5472221.1"/>
    </source>
</evidence>
<evidence type="ECO:0000259" key="10">
    <source>
        <dbReference type="Pfam" id="PF04963"/>
    </source>
</evidence>
<dbReference type="Gene3D" id="1.10.10.1330">
    <property type="entry name" value="RNA polymerase sigma-54 factor, core-binding domain"/>
    <property type="match status" value="1"/>
</dbReference>
<evidence type="ECO:0000256" key="7">
    <source>
        <dbReference type="ARBA" id="ARBA00023125"/>
    </source>
</evidence>
<dbReference type="PANTHER" id="PTHR32248">
    <property type="entry name" value="RNA POLYMERASE SIGMA-54 FACTOR"/>
    <property type="match status" value="1"/>
</dbReference>
<keyword evidence="12" id="KW-1185">Reference proteome</keyword>
<keyword evidence="2" id="KW-0240">DNA-directed RNA polymerase</keyword>
<dbReference type="InterPro" id="IPR007634">
    <property type="entry name" value="RNA_pol_sigma_54_DNA-bd"/>
</dbReference>